<dbReference type="OrthoDB" id="241790at2"/>
<evidence type="ECO:0000313" key="6">
    <source>
        <dbReference type="Proteomes" id="UP000241118"/>
    </source>
</evidence>
<dbReference type="Pfam" id="PF12852">
    <property type="entry name" value="Cupin_6"/>
    <property type="match status" value="1"/>
</dbReference>
<dbReference type="SUPFAM" id="SSF46689">
    <property type="entry name" value="Homeodomain-like"/>
    <property type="match status" value="2"/>
</dbReference>
<comment type="caution">
    <text evidence="5">The sequence shown here is derived from an EMBL/GenBank/DDBJ whole genome shotgun (WGS) entry which is preliminary data.</text>
</comment>
<dbReference type="RefSeq" id="WP_106615897.1">
    <property type="nucleotide sequence ID" value="NZ_PYAX01000004.1"/>
</dbReference>
<evidence type="ECO:0000313" key="5">
    <source>
        <dbReference type="EMBL" id="PSL55747.1"/>
    </source>
</evidence>
<keyword evidence="3" id="KW-0804">Transcription</keyword>
<dbReference type="GO" id="GO:0003700">
    <property type="term" value="F:DNA-binding transcription factor activity"/>
    <property type="evidence" value="ECO:0007669"/>
    <property type="project" value="InterPro"/>
</dbReference>
<feature type="domain" description="HTH araC/xylS-type" evidence="4">
    <location>
        <begin position="212"/>
        <end position="310"/>
    </location>
</feature>
<dbReference type="InterPro" id="IPR037923">
    <property type="entry name" value="HTH-like"/>
</dbReference>
<proteinExistence type="predicted"/>
<reference evidence="5 6" key="1">
    <citation type="submission" date="2018-03" db="EMBL/GenBank/DDBJ databases">
        <title>Genomic Encyclopedia of Type Strains, Phase III (KMG-III): the genomes of soil and plant-associated and newly described type strains.</title>
        <authorList>
            <person name="Whitman W."/>
        </authorList>
    </citation>
    <scope>NUCLEOTIDE SEQUENCE [LARGE SCALE GENOMIC DNA]</scope>
    <source>
        <strain evidence="5 6">CGMCC 4.7097</strain>
    </source>
</reference>
<evidence type="ECO:0000256" key="1">
    <source>
        <dbReference type="ARBA" id="ARBA00023015"/>
    </source>
</evidence>
<accession>A0A2P8IBC6</accession>
<dbReference type="InterPro" id="IPR050204">
    <property type="entry name" value="AraC_XylS_family_regulators"/>
</dbReference>
<dbReference type="AlphaFoldDB" id="A0A2P8IBC6"/>
<dbReference type="GO" id="GO:0043565">
    <property type="term" value="F:sequence-specific DNA binding"/>
    <property type="evidence" value="ECO:0007669"/>
    <property type="project" value="InterPro"/>
</dbReference>
<evidence type="ECO:0000256" key="2">
    <source>
        <dbReference type="ARBA" id="ARBA00023125"/>
    </source>
</evidence>
<dbReference type="PANTHER" id="PTHR46796">
    <property type="entry name" value="HTH-TYPE TRANSCRIPTIONAL ACTIVATOR RHAS-RELATED"/>
    <property type="match status" value="1"/>
</dbReference>
<keyword evidence="6" id="KW-1185">Reference proteome</keyword>
<dbReference type="Proteomes" id="UP000241118">
    <property type="component" value="Unassembled WGS sequence"/>
</dbReference>
<gene>
    <name evidence="5" type="ORF">B0I31_10438</name>
</gene>
<dbReference type="PROSITE" id="PS01124">
    <property type="entry name" value="HTH_ARAC_FAMILY_2"/>
    <property type="match status" value="1"/>
</dbReference>
<keyword evidence="2" id="KW-0238">DNA-binding</keyword>
<dbReference type="PANTHER" id="PTHR46796:SF7">
    <property type="entry name" value="ARAC FAMILY TRANSCRIPTIONAL REGULATOR"/>
    <property type="match status" value="1"/>
</dbReference>
<name>A0A2P8IBC6_SACCR</name>
<organism evidence="5 6">
    <name type="scientific">Saccharothrix carnea</name>
    <dbReference type="NCBI Taxonomy" id="1280637"/>
    <lineage>
        <taxon>Bacteria</taxon>
        <taxon>Bacillati</taxon>
        <taxon>Actinomycetota</taxon>
        <taxon>Actinomycetes</taxon>
        <taxon>Pseudonocardiales</taxon>
        <taxon>Pseudonocardiaceae</taxon>
        <taxon>Saccharothrix</taxon>
    </lineage>
</organism>
<evidence type="ECO:0000256" key="3">
    <source>
        <dbReference type="ARBA" id="ARBA00023163"/>
    </source>
</evidence>
<dbReference type="SUPFAM" id="SSF51215">
    <property type="entry name" value="Regulatory protein AraC"/>
    <property type="match status" value="1"/>
</dbReference>
<dbReference type="InterPro" id="IPR018060">
    <property type="entry name" value="HTH_AraC"/>
</dbReference>
<dbReference type="Gene3D" id="1.10.10.60">
    <property type="entry name" value="Homeodomain-like"/>
    <property type="match status" value="2"/>
</dbReference>
<sequence length="317" mass="34637">MNGDSDLISELLRPVRLTGVFQSRWQARAPWAVTGGTSEQCAVLHYVCEGSCWITSRDRDVDPIRLSAGDVAMFLPSAPHQLSDEPGRQAVPLQGVLPSRDAGTSHTVELGGTGQVTRILCAGLHFDPQPSSALYQVLPWVLVLDAARVDREPLLRQTLELLAGPGQEHAPGAELVTLRAFELALVLTLRPMLRELSESPHALKAMRHPGISRALVIIYTRYQEPWTIDTLAREAGMSRSAFTSVFGDLVGEGPARHLAGRRMAEAARLLTETRIPQNAIAERVGYQSAVGFHLAFRRWLGITPGTYRQNAWAVAGS</sequence>
<dbReference type="InterPro" id="IPR009057">
    <property type="entry name" value="Homeodomain-like_sf"/>
</dbReference>
<dbReference type="EMBL" id="PYAX01000004">
    <property type="protein sequence ID" value="PSL55747.1"/>
    <property type="molecule type" value="Genomic_DNA"/>
</dbReference>
<protein>
    <submittedName>
        <fullName evidence="5">AraC family transcriptional regulator</fullName>
    </submittedName>
</protein>
<keyword evidence="1" id="KW-0805">Transcription regulation</keyword>
<evidence type="ECO:0000259" key="4">
    <source>
        <dbReference type="PROSITE" id="PS01124"/>
    </source>
</evidence>
<dbReference type="SMART" id="SM00342">
    <property type="entry name" value="HTH_ARAC"/>
    <property type="match status" value="1"/>
</dbReference>
<dbReference type="Pfam" id="PF12833">
    <property type="entry name" value="HTH_18"/>
    <property type="match status" value="1"/>
</dbReference>
<dbReference type="InterPro" id="IPR032783">
    <property type="entry name" value="AraC_lig"/>
</dbReference>